<comment type="caution">
    <text evidence="1">The sequence shown here is derived from an EMBL/GenBank/DDBJ whole genome shotgun (WGS) entry which is preliminary data.</text>
</comment>
<reference evidence="1 2" key="1">
    <citation type="submission" date="2015-07" db="EMBL/GenBank/DDBJ databases">
        <title>High-quality draft genome sequence of Oceanobacillus caeni HM6, a bacillus isolated from a human feces.</title>
        <authorList>
            <person name="Kumar J."/>
            <person name="Verma M.K."/>
            <person name="Pandey R."/>
            <person name="Bhambi M."/>
            <person name="Chauhan N."/>
        </authorList>
    </citation>
    <scope>NUCLEOTIDE SEQUENCE [LARGE SCALE GENOMIC DNA]</scope>
    <source>
        <strain evidence="1 2">HM6</strain>
    </source>
</reference>
<gene>
    <name evidence="1" type="ORF">AFL42_16520</name>
</gene>
<keyword evidence="2" id="KW-1185">Reference proteome</keyword>
<accession>A0ABR5MFH2</accession>
<protein>
    <submittedName>
        <fullName evidence="1">Uncharacterized protein</fullName>
    </submittedName>
</protein>
<evidence type="ECO:0000313" key="2">
    <source>
        <dbReference type="Proteomes" id="UP000037854"/>
    </source>
</evidence>
<dbReference type="Proteomes" id="UP000037854">
    <property type="component" value="Unassembled WGS sequence"/>
</dbReference>
<organism evidence="1 2">
    <name type="scientific">Oceanobacillus caeni</name>
    <dbReference type="NCBI Taxonomy" id="405946"/>
    <lineage>
        <taxon>Bacteria</taxon>
        <taxon>Bacillati</taxon>
        <taxon>Bacillota</taxon>
        <taxon>Bacilli</taxon>
        <taxon>Bacillales</taxon>
        <taxon>Bacillaceae</taxon>
        <taxon>Oceanobacillus</taxon>
    </lineage>
</organism>
<proteinExistence type="predicted"/>
<evidence type="ECO:0000313" key="1">
    <source>
        <dbReference type="EMBL" id="KPH70903.1"/>
    </source>
</evidence>
<dbReference type="EMBL" id="LGTK01000098">
    <property type="protein sequence ID" value="KPH70903.1"/>
    <property type="molecule type" value="Genomic_DNA"/>
</dbReference>
<name>A0ABR5MFH2_9BACI</name>
<sequence>MDDKFYMVLTEFDKTKWGSYYDYYVRFLNSYKINVIETADLPTFIYQLVREVEFEKANTSLSSLLEYQESVSTDFTQALLSAVKLGVEDLFISSDIRVNEGVLEAFVKIYKGPYILNKEPFNIEIEGSKLDHEIGLGIFDYTLQLVKENTSLAESLDFVELTNLSLDFVNHTRDFYWVETRLERFIELSKLVIENESEQNVTIGELMYEVLGYCHPTKYLTSNPGGRLLLERLGDVSEYHISNYLGYVKARVEKDYGINSTNLYWIQKLVSIYNKEDSPIRITLDNILFKLSEDD</sequence>